<feature type="domain" description="Right handed beta helix" evidence="1">
    <location>
        <begin position="97"/>
        <end position="242"/>
    </location>
</feature>
<keyword evidence="3" id="KW-1185">Reference proteome</keyword>
<dbReference type="AlphaFoldDB" id="A0A850H8P4"/>
<protein>
    <submittedName>
        <fullName evidence="2">Right-handed parallel beta-helix repeat-containing protein</fullName>
    </submittedName>
</protein>
<evidence type="ECO:0000313" key="2">
    <source>
        <dbReference type="EMBL" id="NVE93276.1"/>
    </source>
</evidence>
<dbReference type="InterPro" id="IPR012334">
    <property type="entry name" value="Pectin_lyas_fold"/>
</dbReference>
<proteinExistence type="predicted"/>
<evidence type="ECO:0000259" key="1">
    <source>
        <dbReference type="Pfam" id="PF13229"/>
    </source>
</evidence>
<evidence type="ECO:0000313" key="3">
    <source>
        <dbReference type="Proteomes" id="UP000546031"/>
    </source>
</evidence>
<dbReference type="InterPro" id="IPR039448">
    <property type="entry name" value="Beta_helix"/>
</dbReference>
<dbReference type="NCBIfam" id="TIGR03805">
    <property type="entry name" value="beta_helix_1"/>
    <property type="match status" value="1"/>
</dbReference>
<sequence>MRFPLGVGLLVAPLLVLSGCKNESAKDDMPLGDPGYEEELQAQLLDAKPGDVITIPEGKFPFTRSLSLTVDGVTIRGAGMDKSILSFAGQVAGAEGLLVTANDFTIENLAIEDTVGDALKISEGTNIIIRGVRTEWTDGYKTENGAYGIYPVQTTNVLMEDNVAIGASDAGIYVGQSANVIVRRNRAEYNVAGIEIENTIDADVYDNVATNNTGGILVFNMPNLPQLGERTRVFNNTVIGNNTENFGHEGTPVASVPAGSGIVITSNDKVEVFDNEIKDNQTANIIVSSVYSTNYSGMSAQPNYDPYPEGIYIYGNDLSGGGDSPDGLDLKTLKTVMFGINGAFPDVLWDGYFNKDKLVDGALPVEERICIDNGDAGILNVDGPNDYSDPSTDDTAHKCTLPKLPAVELALAEE</sequence>
<dbReference type="InterPro" id="IPR011050">
    <property type="entry name" value="Pectin_lyase_fold/virulence"/>
</dbReference>
<organism evidence="2 3">
    <name type="scientific">Altererythrobacter lutimaris</name>
    <dbReference type="NCBI Taxonomy" id="2743979"/>
    <lineage>
        <taxon>Bacteria</taxon>
        <taxon>Pseudomonadati</taxon>
        <taxon>Pseudomonadota</taxon>
        <taxon>Alphaproteobacteria</taxon>
        <taxon>Sphingomonadales</taxon>
        <taxon>Erythrobacteraceae</taxon>
        <taxon>Altererythrobacter</taxon>
    </lineage>
</organism>
<gene>
    <name evidence="2" type="ORF">HUO12_00025</name>
</gene>
<dbReference type="EMBL" id="JABWTA010000001">
    <property type="protein sequence ID" value="NVE93276.1"/>
    <property type="molecule type" value="Genomic_DNA"/>
</dbReference>
<comment type="caution">
    <text evidence="2">The sequence shown here is derived from an EMBL/GenBank/DDBJ whole genome shotgun (WGS) entry which is preliminary data.</text>
</comment>
<dbReference type="InterPro" id="IPR006626">
    <property type="entry name" value="PbH1"/>
</dbReference>
<accession>A0A850H8P4</accession>
<name>A0A850H8P4_9SPHN</name>
<dbReference type="SMART" id="SM00710">
    <property type="entry name" value="PbH1"/>
    <property type="match status" value="8"/>
</dbReference>
<dbReference type="PROSITE" id="PS51257">
    <property type="entry name" value="PROKAR_LIPOPROTEIN"/>
    <property type="match status" value="1"/>
</dbReference>
<dbReference type="RefSeq" id="WP_176271655.1">
    <property type="nucleotide sequence ID" value="NZ_JABWTA010000001.1"/>
</dbReference>
<dbReference type="Pfam" id="PF13229">
    <property type="entry name" value="Beta_helix"/>
    <property type="match status" value="1"/>
</dbReference>
<dbReference type="Gene3D" id="2.160.20.10">
    <property type="entry name" value="Single-stranded right-handed beta-helix, Pectin lyase-like"/>
    <property type="match status" value="1"/>
</dbReference>
<dbReference type="SUPFAM" id="SSF51126">
    <property type="entry name" value="Pectin lyase-like"/>
    <property type="match status" value="1"/>
</dbReference>
<dbReference type="Proteomes" id="UP000546031">
    <property type="component" value="Unassembled WGS sequence"/>
</dbReference>
<dbReference type="InterPro" id="IPR022442">
    <property type="entry name" value="SO_2930-like_dom"/>
</dbReference>
<reference evidence="2 3" key="1">
    <citation type="submission" date="2020-06" db="EMBL/GenBank/DDBJ databases">
        <title>Altererythrobacter lutimaris sp. nov., a marine bacterium isolated from a tidal flat.</title>
        <authorList>
            <person name="Kim D."/>
            <person name="Yoo Y."/>
            <person name="Kim J.-J."/>
        </authorList>
    </citation>
    <scope>NUCLEOTIDE SEQUENCE [LARGE SCALE GENOMIC DNA]</scope>
    <source>
        <strain evidence="2 3">JGD-16</strain>
    </source>
</reference>